<dbReference type="Pfam" id="PF00675">
    <property type="entry name" value="Peptidase_M16"/>
    <property type="match status" value="1"/>
</dbReference>
<dbReference type="Gene3D" id="3.30.830.10">
    <property type="entry name" value="Metalloenzyme, LuxS/M16 peptidase-like"/>
    <property type="match status" value="2"/>
</dbReference>
<name>A0A7W8D0Z3_9FIRM</name>
<dbReference type="PANTHER" id="PTHR11851:SF134">
    <property type="entry name" value="ZINC-DEPENDENT PROTEASE"/>
    <property type="match status" value="1"/>
</dbReference>
<protein>
    <submittedName>
        <fullName evidence="3">Putative Zn-dependent peptidase</fullName>
    </submittedName>
</protein>
<dbReference type="SUPFAM" id="SSF63411">
    <property type="entry name" value="LuxS/MPP-like metallohydrolase"/>
    <property type="match status" value="2"/>
</dbReference>
<dbReference type="InterPro" id="IPR011249">
    <property type="entry name" value="Metalloenz_LuxS/M16"/>
</dbReference>
<feature type="domain" description="Peptidase M16 N-terminal" evidence="1">
    <location>
        <begin position="55"/>
        <end position="167"/>
    </location>
</feature>
<dbReference type="EMBL" id="JACHHD010000011">
    <property type="protein sequence ID" value="MBB5185205.1"/>
    <property type="molecule type" value="Genomic_DNA"/>
</dbReference>
<dbReference type="RefSeq" id="WP_183375879.1">
    <property type="nucleotide sequence ID" value="NZ_JACHHD010000011.1"/>
</dbReference>
<sequence length="419" mass="48226">MKNLDIKFFEYQCENGLRVALVHKPDFSRSFFLCGVKCGGIDRRQRVGSKEIFYPSGCAHFLEHVMFHYRGGDVSDQFAQLSCQVNAFTSPYETAYYFSTTEDPKEPLELLLRFVQNLELTDDVVEKEKGIILSEWDMVHQNPDSCFLMSVWNALYNKHPMKEDVIGKKADILSMNKETLQSFYLNHYTPQNMALIGVSSQDPQTLFDQIKEIEGSLQSNILGKNRLCLLKEDLNVASPSFVKTMDISNQYVGLAIKLEPVKDPRIRFLLETQIQLTFDAFFSTFSAEFQTWIDQRILSLDCGAEADIMPDHAHLLFYAQTPLPNQFYKIVEHVLWQMQNQKIPDAVFTALQNRLYAQQIRLFDRFEELAIEIFQSMAQGISLKEQLDWIASLDANSTFEAVSNLDLSHQSQILIKGLD</sequence>
<reference evidence="3 4" key="1">
    <citation type="submission" date="2020-08" db="EMBL/GenBank/DDBJ databases">
        <title>Genomic Encyclopedia of Type Strains, Phase IV (KMG-IV): sequencing the most valuable type-strain genomes for metagenomic binning, comparative biology and taxonomic classification.</title>
        <authorList>
            <person name="Goeker M."/>
        </authorList>
    </citation>
    <scope>NUCLEOTIDE SEQUENCE [LARGE SCALE GENOMIC DNA]</scope>
    <source>
        <strain evidence="3 4">DSM 26963</strain>
    </source>
</reference>
<dbReference type="Proteomes" id="UP000521313">
    <property type="component" value="Unassembled WGS sequence"/>
</dbReference>
<comment type="caution">
    <text evidence="3">The sequence shown here is derived from an EMBL/GenBank/DDBJ whole genome shotgun (WGS) entry which is preliminary data.</text>
</comment>
<dbReference type="AlphaFoldDB" id="A0A7W8D0Z3"/>
<dbReference type="PANTHER" id="PTHR11851">
    <property type="entry name" value="METALLOPROTEASE"/>
    <property type="match status" value="1"/>
</dbReference>
<dbReference type="InterPro" id="IPR050361">
    <property type="entry name" value="MPP/UQCRC_Complex"/>
</dbReference>
<dbReference type="GO" id="GO:0046872">
    <property type="term" value="F:metal ion binding"/>
    <property type="evidence" value="ECO:0007669"/>
    <property type="project" value="InterPro"/>
</dbReference>
<accession>A0A7W8D0Z3</accession>
<evidence type="ECO:0000313" key="3">
    <source>
        <dbReference type="EMBL" id="MBB5185205.1"/>
    </source>
</evidence>
<gene>
    <name evidence="3" type="ORF">HNQ43_001258</name>
</gene>
<evidence type="ECO:0000259" key="1">
    <source>
        <dbReference type="Pfam" id="PF00675"/>
    </source>
</evidence>
<dbReference type="Pfam" id="PF05193">
    <property type="entry name" value="Peptidase_M16_C"/>
    <property type="match status" value="1"/>
</dbReference>
<evidence type="ECO:0000259" key="2">
    <source>
        <dbReference type="Pfam" id="PF05193"/>
    </source>
</evidence>
<proteinExistence type="predicted"/>
<dbReference type="InterPro" id="IPR007863">
    <property type="entry name" value="Peptidase_M16_C"/>
</dbReference>
<dbReference type="InterPro" id="IPR011765">
    <property type="entry name" value="Pept_M16_N"/>
</dbReference>
<organism evidence="3 4">
    <name type="scientific">Faecalicoccus acidiformans</name>
    <dbReference type="NCBI Taxonomy" id="915173"/>
    <lineage>
        <taxon>Bacteria</taxon>
        <taxon>Bacillati</taxon>
        <taxon>Bacillota</taxon>
        <taxon>Erysipelotrichia</taxon>
        <taxon>Erysipelotrichales</taxon>
        <taxon>Erysipelotrichaceae</taxon>
        <taxon>Faecalicoccus</taxon>
    </lineage>
</organism>
<feature type="domain" description="Peptidase M16 C-terminal" evidence="2">
    <location>
        <begin position="175"/>
        <end position="355"/>
    </location>
</feature>
<evidence type="ECO:0000313" key="4">
    <source>
        <dbReference type="Proteomes" id="UP000521313"/>
    </source>
</evidence>